<keyword evidence="8" id="KW-0539">Nucleus</keyword>
<dbReference type="GO" id="GO:0003700">
    <property type="term" value="F:DNA-binding transcription factor activity"/>
    <property type="evidence" value="ECO:0007669"/>
    <property type="project" value="InterPro"/>
</dbReference>
<sequence>MNQLKPEMGESGFLYSSQVKSFADEDVGPCRHGGHCKVTVETRKCCTSCRLVKCLAVGKSPKLIRKEYRRLECPSSVGANSKSISISRTNSLDLLHNDRSSLDNSEWNLLSIVIHAFDKFNLVPAMRRIINYLDFIEPTLEIDVSDTFNLFASFYTSVQSFVSVTTDFYVLAAAEQRSLFQRNLHGLFNICGSFMLRDAGMFDNSRHESIIAPFKAILRFAPLVKHMLDLLALSADICRDNRLHRLLVDDLVEQAKETLSINEKDFVPLWGKTINASVNKNNDLQNY</sequence>
<accession>A0A818UWA8</accession>
<dbReference type="GO" id="GO:0043565">
    <property type="term" value="F:sequence-specific DNA binding"/>
    <property type="evidence" value="ECO:0007669"/>
    <property type="project" value="InterPro"/>
</dbReference>
<gene>
    <name evidence="10" type="ORF">KIK155_LOCUS27049</name>
</gene>
<reference evidence="10" key="1">
    <citation type="submission" date="2021-02" db="EMBL/GenBank/DDBJ databases">
        <authorList>
            <person name="Nowell W R."/>
        </authorList>
    </citation>
    <scope>NUCLEOTIDE SEQUENCE</scope>
</reference>
<comment type="caution">
    <text evidence="10">The sequence shown here is derived from an EMBL/GenBank/DDBJ whole genome shotgun (WGS) entry which is preliminary data.</text>
</comment>
<evidence type="ECO:0000313" key="11">
    <source>
        <dbReference type="Proteomes" id="UP000663865"/>
    </source>
</evidence>
<organism evidence="10 11">
    <name type="scientific">Rotaria socialis</name>
    <dbReference type="NCBI Taxonomy" id="392032"/>
    <lineage>
        <taxon>Eukaryota</taxon>
        <taxon>Metazoa</taxon>
        <taxon>Spiralia</taxon>
        <taxon>Gnathifera</taxon>
        <taxon>Rotifera</taxon>
        <taxon>Eurotatoria</taxon>
        <taxon>Bdelloidea</taxon>
        <taxon>Philodinida</taxon>
        <taxon>Philodinidae</taxon>
        <taxon>Rotaria</taxon>
    </lineage>
</organism>
<keyword evidence="6" id="KW-0804">Transcription</keyword>
<dbReference type="GO" id="GO:0008270">
    <property type="term" value="F:zinc ion binding"/>
    <property type="evidence" value="ECO:0007669"/>
    <property type="project" value="UniProtKB-KW"/>
</dbReference>
<keyword evidence="2" id="KW-0863">Zinc-finger</keyword>
<evidence type="ECO:0000256" key="3">
    <source>
        <dbReference type="ARBA" id="ARBA00022833"/>
    </source>
</evidence>
<dbReference type="Gene3D" id="3.30.50.10">
    <property type="entry name" value="Erythroid Transcription Factor GATA-1, subunit A"/>
    <property type="match status" value="1"/>
</dbReference>
<name>A0A818UWA8_9BILA</name>
<evidence type="ECO:0000259" key="9">
    <source>
        <dbReference type="Pfam" id="PF00105"/>
    </source>
</evidence>
<dbReference type="Proteomes" id="UP000663865">
    <property type="component" value="Unassembled WGS sequence"/>
</dbReference>
<evidence type="ECO:0000256" key="7">
    <source>
        <dbReference type="ARBA" id="ARBA00023170"/>
    </source>
</evidence>
<keyword evidence="1" id="KW-0479">Metal-binding</keyword>
<dbReference type="Pfam" id="PF00105">
    <property type="entry name" value="zf-C4"/>
    <property type="match status" value="1"/>
</dbReference>
<dbReference type="SUPFAM" id="SSF57716">
    <property type="entry name" value="Glucocorticoid receptor-like (DNA-binding domain)"/>
    <property type="match status" value="1"/>
</dbReference>
<evidence type="ECO:0000313" key="10">
    <source>
        <dbReference type="EMBL" id="CAF3706864.1"/>
    </source>
</evidence>
<protein>
    <recommendedName>
        <fullName evidence="9">Nuclear receptor domain-containing protein</fullName>
    </recommendedName>
</protein>
<proteinExistence type="predicted"/>
<keyword evidence="4" id="KW-0805">Transcription regulation</keyword>
<evidence type="ECO:0000256" key="2">
    <source>
        <dbReference type="ARBA" id="ARBA00022771"/>
    </source>
</evidence>
<dbReference type="EMBL" id="CAJNYV010004899">
    <property type="protein sequence ID" value="CAF3706864.1"/>
    <property type="molecule type" value="Genomic_DNA"/>
</dbReference>
<keyword evidence="5" id="KW-0238">DNA-binding</keyword>
<dbReference type="InterPro" id="IPR013088">
    <property type="entry name" value="Znf_NHR/GATA"/>
</dbReference>
<feature type="domain" description="Nuclear receptor" evidence="9">
    <location>
        <begin position="26"/>
        <end position="59"/>
    </location>
</feature>
<evidence type="ECO:0000256" key="1">
    <source>
        <dbReference type="ARBA" id="ARBA00022723"/>
    </source>
</evidence>
<keyword evidence="3" id="KW-0862">Zinc</keyword>
<dbReference type="AlphaFoldDB" id="A0A818UWA8"/>
<evidence type="ECO:0000256" key="5">
    <source>
        <dbReference type="ARBA" id="ARBA00023125"/>
    </source>
</evidence>
<evidence type="ECO:0000256" key="6">
    <source>
        <dbReference type="ARBA" id="ARBA00023163"/>
    </source>
</evidence>
<keyword evidence="7" id="KW-0675">Receptor</keyword>
<dbReference type="InterPro" id="IPR001628">
    <property type="entry name" value="Znf_hrmn_rcpt"/>
</dbReference>
<evidence type="ECO:0000256" key="8">
    <source>
        <dbReference type="ARBA" id="ARBA00023242"/>
    </source>
</evidence>
<evidence type="ECO:0000256" key="4">
    <source>
        <dbReference type="ARBA" id="ARBA00023015"/>
    </source>
</evidence>